<protein>
    <submittedName>
        <fullName evidence="2">Uncharacterized protein</fullName>
    </submittedName>
</protein>
<sequence length="78" mass="9052">MSSHLHVGIFVNTTLNTIEELKARRKRKRNEDDEDEDDEDEDDEIDEELAAQRRAAREDAAREARRLKIKSESKLDGA</sequence>
<name>W9YAU8_9EURO</name>
<dbReference type="GeneID" id="19166850"/>
<keyword evidence="3" id="KW-1185">Reference proteome</keyword>
<dbReference type="AlphaFoldDB" id="W9YAU8"/>
<evidence type="ECO:0000313" key="2">
    <source>
        <dbReference type="EMBL" id="EXJ89653.1"/>
    </source>
</evidence>
<accession>W9YAU8</accession>
<organism evidence="2 3">
    <name type="scientific">Capronia epimyces CBS 606.96</name>
    <dbReference type="NCBI Taxonomy" id="1182542"/>
    <lineage>
        <taxon>Eukaryota</taxon>
        <taxon>Fungi</taxon>
        <taxon>Dikarya</taxon>
        <taxon>Ascomycota</taxon>
        <taxon>Pezizomycotina</taxon>
        <taxon>Eurotiomycetes</taxon>
        <taxon>Chaetothyriomycetidae</taxon>
        <taxon>Chaetothyriales</taxon>
        <taxon>Herpotrichiellaceae</taxon>
        <taxon>Capronia</taxon>
    </lineage>
</organism>
<proteinExistence type="predicted"/>
<dbReference type="Proteomes" id="UP000019478">
    <property type="component" value="Unassembled WGS sequence"/>
</dbReference>
<feature type="compositionally biased region" description="Basic and acidic residues" evidence="1">
    <location>
        <begin position="55"/>
        <end position="78"/>
    </location>
</feature>
<comment type="caution">
    <text evidence="2">The sequence shown here is derived from an EMBL/GenBank/DDBJ whole genome shotgun (WGS) entry which is preliminary data.</text>
</comment>
<reference evidence="2 3" key="1">
    <citation type="submission" date="2013-03" db="EMBL/GenBank/DDBJ databases">
        <title>The Genome Sequence of Capronia epimyces CBS 606.96.</title>
        <authorList>
            <consortium name="The Broad Institute Genomics Platform"/>
            <person name="Cuomo C."/>
            <person name="de Hoog S."/>
            <person name="Gorbushina A."/>
            <person name="Walker B."/>
            <person name="Young S.K."/>
            <person name="Zeng Q."/>
            <person name="Gargeya S."/>
            <person name="Fitzgerald M."/>
            <person name="Haas B."/>
            <person name="Abouelleil A."/>
            <person name="Allen A.W."/>
            <person name="Alvarado L."/>
            <person name="Arachchi H.M."/>
            <person name="Berlin A.M."/>
            <person name="Chapman S.B."/>
            <person name="Gainer-Dewar J."/>
            <person name="Goldberg J."/>
            <person name="Griggs A."/>
            <person name="Gujja S."/>
            <person name="Hansen M."/>
            <person name="Howarth C."/>
            <person name="Imamovic A."/>
            <person name="Ireland A."/>
            <person name="Larimer J."/>
            <person name="McCowan C."/>
            <person name="Murphy C."/>
            <person name="Pearson M."/>
            <person name="Poon T.W."/>
            <person name="Priest M."/>
            <person name="Roberts A."/>
            <person name="Saif S."/>
            <person name="Shea T."/>
            <person name="Sisk P."/>
            <person name="Sykes S."/>
            <person name="Wortman J."/>
            <person name="Nusbaum C."/>
            <person name="Birren B."/>
        </authorList>
    </citation>
    <scope>NUCLEOTIDE SEQUENCE [LARGE SCALE GENOMIC DNA]</scope>
    <source>
        <strain evidence="2 3">CBS 606.96</strain>
    </source>
</reference>
<dbReference type="RefSeq" id="XP_007731050.1">
    <property type="nucleotide sequence ID" value="XM_007732860.1"/>
</dbReference>
<feature type="region of interest" description="Disordered" evidence="1">
    <location>
        <begin position="22"/>
        <end position="78"/>
    </location>
</feature>
<evidence type="ECO:0000313" key="3">
    <source>
        <dbReference type="Proteomes" id="UP000019478"/>
    </source>
</evidence>
<dbReference type="EMBL" id="AMGY01000002">
    <property type="protein sequence ID" value="EXJ89653.1"/>
    <property type="molecule type" value="Genomic_DNA"/>
</dbReference>
<gene>
    <name evidence="2" type="ORF">A1O3_02720</name>
</gene>
<feature type="compositionally biased region" description="Acidic residues" evidence="1">
    <location>
        <begin position="32"/>
        <end position="49"/>
    </location>
</feature>
<evidence type="ECO:0000256" key="1">
    <source>
        <dbReference type="SAM" id="MobiDB-lite"/>
    </source>
</evidence>
<dbReference type="HOGENOM" id="CLU_2621795_0_0_1"/>